<accession>A0ABT4DFT5</accession>
<keyword evidence="3" id="KW-1185">Reference proteome</keyword>
<organism evidence="2 3">
    <name type="scientific">Clostridium brassicae</name>
    <dbReference type="NCBI Taxonomy" id="2999072"/>
    <lineage>
        <taxon>Bacteria</taxon>
        <taxon>Bacillati</taxon>
        <taxon>Bacillota</taxon>
        <taxon>Clostridia</taxon>
        <taxon>Eubacteriales</taxon>
        <taxon>Clostridiaceae</taxon>
        <taxon>Clostridium</taxon>
    </lineage>
</organism>
<comment type="caution">
    <text evidence="2">The sequence shown here is derived from an EMBL/GenBank/DDBJ whole genome shotgun (WGS) entry which is preliminary data.</text>
</comment>
<keyword evidence="1" id="KW-0812">Transmembrane</keyword>
<evidence type="ECO:0000256" key="1">
    <source>
        <dbReference type="SAM" id="Phobius"/>
    </source>
</evidence>
<dbReference type="CDD" id="cd09911">
    <property type="entry name" value="Lin0431_like"/>
    <property type="match status" value="1"/>
</dbReference>
<evidence type="ECO:0000313" key="2">
    <source>
        <dbReference type="EMBL" id="MCY6960543.1"/>
    </source>
</evidence>
<feature type="transmembrane region" description="Helical" evidence="1">
    <location>
        <begin position="6"/>
        <end position="25"/>
    </location>
</feature>
<dbReference type="Pfam" id="PF07009">
    <property type="entry name" value="NusG_II"/>
    <property type="match status" value="1"/>
</dbReference>
<dbReference type="RefSeq" id="WP_268062980.1">
    <property type="nucleotide sequence ID" value="NZ_JAPQFJ010000032.1"/>
</dbReference>
<name>A0ABT4DFT5_9CLOT</name>
<dbReference type="Gene3D" id="2.60.320.10">
    <property type="entry name" value="N-utilization substance G protein NusG, insert domain"/>
    <property type="match status" value="1"/>
</dbReference>
<protein>
    <submittedName>
        <fullName evidence="2">NusG domain II-containing protein</fullName>
    </submittedName>
</protein>
<gene>
    <name evidence="2" type="ORF">OW729_18255</name>
</gene>
<dbReference type="EMBL" id="JAPQFJ010000032">
    <property type="protein sequence ID" value="MCY6960543.1"/>
    <property type="molecule type" value="Genomic_DNA"/>
</dbReference>
<proteinExistence type="predicted"/>
<dbReference type="InterPro" id="IPR038690">
    <property type="entry name" value="NusG_2_sf"/>
</dbReference>
<sequence length="125" mass="14330">MKKFDKIIIIFFICLAIILGVFFKLNKKTDYVQKYVEIYVKGNLYKKINLQNNTKEKITIKTDLGENIVQIENGGVRIIESDCPDKICVKDGFRDKAGEILVCLPHKLVVQIKGESKSDIDEVSY</sequence>
<keyword evidence="1" id="KW-0472">Membrane</keyword>
<evidence type="ECO:0000313" key="3">
    <source>
        <dbReference type="Proteomes" id="UP001144612"/>
    </source>
</evidence>
<reference evidence="2" key="1">
    <citation type="submission" date="2022-12" db="EMBL/GenBank/DDBJ databases">
        <title>Clostridium sp. nov., isolated from industrial wastewater.</title>
        <authorList>
            <person name="Jiayan W."/>
        </authorList>
    </citation>
    <scope>NUCLEOTIDE SEQUENCE</scope>
    <source>
        <strain evidence="2">ZC22-4</strain>
    </source>
</reference>
<dbReference type="Proteomes" id="UP001144612">
    <property type="component" value="Unassembled WGS sequence"/>
</dbReference>
<keyword evidence="1" id="KW-1133">Transmembrane helix</keyword>